<keyword evidence="1 4" id="KW-0349">Heme</keyword>
<dbReference type="InterPro" id="IPR012938">
    <property type="entry name" value="Glc/Sorbosone_DH"/>
</dbReference>
<evidence type="ECO:0000256" key="4">
    <source>
        <dbReference type="PROSITE-ProRule" id="PRU00433"/>
    </source>
</evidence>
<accession>A0ABT8KTV7</accession>
<comment type="caution">
    <text evidence="6">The sequence shown here is derived from an EMBL/GenBank/DDBJ whole genome shotgun (WGS) entry which is preliminary data.</text>
</comment>
<dbReference type="EMBL" id="JAUJEA010000008">
    <property type="protein sequence ID" value="MDN5203803.1"/>
    <property type="molecule type" value="Genomic_DNA"/>
</dbReference>
<reference evidence="6" key="1">
    <citation type="submission" date="2023-06" db="EMBL/GenBank/DDBJ databases">
        <title>Genomic of Parafulvivirga corallium.</title>
        <authorList>
            <person name="Wang G."/>
        </authorList>
    </citation>
    <scope>NUCLEOTIDE SEQUENCE</scope>
    <source>
        <strain evidence="6">BMA10</strain>
    </source>
</reference>
<dbReference type="InterPro" id="IPR011041">
    <property type="entry name" value="Quinoprot_gluc/sorb_DH_b-prop"/>
</dbReference>
<dbReference type="SUPFAM" id="SSF50952">
    <property type="entry name" value="Soluble quinoprotein glucose dehydrogenase"/>
    <property type="match status" value="1"/>
</dbReference>
<dbReference type="InterPro" id="IPR011042">
    <property type="entry name" value="6-blade_b-propeller_TolB-like"/>
</dbReference>
<sequence>MSIILIFSIGGCQTNHKKYSTDPTILKEGEKVFTTYCSSCHGIEKAGIGPKLGGTTKILAFEWLEKFVKRPKDVIDSGDARARKLFDKYGAYMPDFSFLTDQQLHAVLSYIDHETEVLKIPIIANDLDPDIENNRPDKKPSAEPVRPSGLVLEIEDFITLPPSSEHAPPVRISNMRPGPVSKNQIFVNDQRGIIYRIAGNEITTFLDIRSEIASFIDAPGLGTGLGSFAFHPDYLKNGAIYITHTEKYEGKTADFHYADSIKVAMQWVLSEWKMEDPTADVFKGTRRELLRINVPSGIHGVQDMNFVPEVKPGDKEYGMLYIGIGDAGSTIGGFPQLCHSLNSFLGTIIRIDPQGNNSPNGQYGIPRDNPYYESKDPNTRKEIWAYGFRNPHRISWTGTSDRKLVVADVGELSFEELNIVEPGKDYGWNVREGNYQIDPFDLSNVSPLTEKDTVYQYPFAQYDHYAGQAICGGHTYDGQIAKLKGKYIFGDIVSGKLFYTERIENSSVMAPVYELSVQYKGIETDLKKIVNNQRVDLRIGEDHFKNLYIMSKADGKIRKIKDVSMSAQ</sequence>
<keyword evidence="3 4" id="KW-0408">Iron</keyword>
<dbReference type="PANTHER" id="PTHR19328">
    <property type="entry name" value="HEDGEHOG-INTERACTING PROTEIN"/>
    <property type="match status" value="1"/>
</dbReference>
<dbReference type="InterPro" id="IPR009056">
    <property type="entry name" value="Cyt_c-like_dom"/>
</dbReference>
<dbReference type="PANTHER" id="PTHR19328:SF13">
    <property type="entry name" value="HIPL1 PROTEIN"/>
    <property type="match status" value="1"/>
</dbReference>
<gene>
    <name evidence="6" type="ORF">QQ008_20600</name>
</gene>
<dbReference type="InterPro" id="IPR036909">
    <property type="entry name" value="Cyt_c-like_dom_sf"/>
</dbReference>
<dbReference type="Pfam" id="PF07995">
    <property type="entry name" value="GSDH"/>
    <property type="match status" value="1"/>
</dbReference>
<proteinExistence type="predicted"/>
<dbReference type="Gene3D" id="2.120.10.30">
    <property type="entry name" value="TolB, C-terminal domain"/>
    <property type="match status" value="1"/>
</dbReference>
<keyword evidence="2 4" id="KW-0479">Metal-binding</keyword>
<protein>
    <submittedName>
        <fullName evidence="6">PQQ-dependent sugar dehydrogenase</fullName>
    </submittedName>
</protein>
<feature type="domain" description="Cytochrome c" evidence="5">
    <location>
        <begin position="24"/>
        <end position="115"/>
    </location>
</feature>
<dbReference type="Pfam" id="PF00034">
    <property type="entry name" value="Cytochrom_C"/>
    <property type="match status" value="1"/>
</dbReference>
<name>A0ABT8KTV7_9BACT</name>
<dbReference type="SUPFAM" id="SSF46626">
    <property type="entry name" value="Cytochrome c"/>
    <property type="match status" value="1"/>
</dbReference>
<evidence type="ECO:0000256" key="2">
    <source>
        <dbReference type="ARBA" id="ARBA00022723"/>
    </source>
</evidence>
<keyword evidence="7" id="KW-1185">Reference proteome</keyword>
<dbReference type="Gene3D" id="1.10.760.10">
    <property type="entry name" value="Cytochrome c-like domain"/>
    <property type="match status" value="1"/>
</dbReference>
<dbReference type="PROSITE" id="PS51007">
    <property type="entry name" value="CYTC"/>
    <property type="match status" value="1"/>
</dbReference>
<evidence type="ECO:0000256" key="3">
    <source>
        <dbReference type="ARBA" id="ARBA00023004"/>
    </source>
</evidence>
<organism evidence="6 7">
    <name type="scientific">Splendidivirga corallicola</name>
    <dbReference type="NCBI Taxonomy" id="3051826"/>
    <lineage>
        <taxon>Bacteria</taxon>
        <taxon>Pseudomonadati</taxon>
        <taxon>Bacteroidota</taxon>
        <taxon>Cytophagia</taxon>
        <taxon>Cytophagales</taxon>
        <taxon>Splendidivirgaceae</taxon>
        <taxon>Splendidivirga</taxon>
    </lineage>
</organism>
<evidence type="ECO:0000313" key="6">
    <source>
        <dbReference type="EMBL" id="MDN5203803.1"/>
    </source>
</evidence>
<dbReference type="Proteomes" id="UP001172082">
    <property type="component" value="Unassembled WGS sequence"/>
</dbReference>
<evidence type="ECO:0000313" key="7">
    <source>
        <dbReference type="Proteomes" id="UP001172082"/>
    </source>
</evidence>
<evidence type="ECO:0000259" key="5">
    <source>
        <dbReference type="PROSITE" id="PS51007"/>
    </source>
</evidence>
<evidence type="ECO:0000256" key="1">
    <source>
        <dbReference type="ARBA" id="ARBA00022617"/>
    </source>
</evidence>